<proteinExistence type="predicted"/>
<sequence>MVNKKMKIDPNEFALAVIGGSPITASDDTRASKDALKRYLTAYYLIEQFNELEANQFTLAKNPDFKLLMKAFETLKFD</sequence>
<evidence type="ECO:0000313" key="2">
    <source>
        <dbReference type="Proteomes" id="UP001179858"/>
    </source>
</evidence>
<evidence type="ECO:0000313" key="1">
    <source>
        <dbReference type="EMBL" id="WGI20157.1"/>
    </source>
</evidence>
<reference evidence="1" key="1">
    <citation type="submission" date="2023-04" db="EMBL/GenBank/DDBJ databases">
        <title>Novel strain of Lactilactobacillus sakei and use thereof.</title>
        <authorList>
            <person name="Kim S.Y."/>
        </authorList>
    </citation>
    <scope>NUCLEOTIDE SEQUENCE</scope>
    <source>
        <strain evidence="1">HUP1</strain>
    </source>
</reference>
<dbReference type="Proteomes" id="UP001179858">
    <property type="component" value="Chromosome"/>
</dbReference>
<dbReference type="EMBL" id="CP122959">
    <property type="protein sequence ID" value="WGI20157.1"/>
    <property type="molecule type" value="Genomic_DNA"/>
</dbReference>
<gene>
    <name evidence="1" type="ORF">QBD03_04430</name>
</gene>
<dbReference type="AlphaFoldDB" id="A0AAF0GUM8"/>
<accession>A0AAF0GUM8</accession>
<protein>
    <submittedName>
        <fullName evidence="1">Uncharacterized protein</fullName>
    </submittedName>
</protein>
<name>A0AAF0GUM8_LATSK</name>
<organism evidence="1 2">
    <name type="scientific">Latilactobacillus sakei</name>
    <name type="common">Lactobacillus sakei</name>
    <dbReference type="NCBI Taxonomy" id="1599"/>
    <lineage>
        <taxon>Bacteria</taxon>
        <taxon>Bacillati</taxon>
        <taxon>Bacillota</taxon>
        <taxon>Bacilli</taxon>
        <taxon>Lactobacillales</taxon>
        <taxon>Lactobacillaceae</taxon>
        <taxon>Latilactobacillus</taxon>
    </lineage>
</organism>